<evidence type="ECO:0000313" key="5">
    <source>
        <dbReference type="Proteomes" id="UP000001610"/>
    </source>
</evidence>
<feature type="region of interest" description="Disordered" evidence="1">
    <location>
        <begin position="155"/>
        <end position="193"/>
    </location>
</feature>
<sequence>MARFACSFAVYTTSQLNSIILYEELETSINRIDLHVIKLCLARNTNTSKTWPMTQRRHLALIDTVDAIDAMSQSQILTPEQTHALFDILTHHETYSEIEAFKSPDGVLTHGFPFRTKEQQARAAQNGARQDIAAPAPTGGGGLTGFALSLWGGGRSDSSAGATPTPSAPDSPRAYTPSVAELSPSGSDAEGDAEDLDTLSALPVMQLLTSTFIMRLPAIKALPRDYWAVRVQGLLSRFAEASLSESYDKGAMGARKTLASGSGSVIEMISRGFLGGVGRRGDEGVTPTTKALIDKTYSLQEGQELVRAWQDVLDGLVYGDLVDKMFDYLASTDKLEEHSAAVDASSNYIVFHLAALLHHVFALSPDGPYLLKLLDGVHSLIPYKMIKQTLRIGNAATMINGMMRLLLAKLSVTGLTNWLGVTQNDDDGMNLLQNIISLVLSRDAGEFKKAVQRIDKMQGGDGAPSQAMRDAIRAHVEDSQAAQAAMRQASVDAEESIVVALLRASDPALVRQMTEAQHTACLEYYSALLSMRDRDAITRVLCRQPPDLFTRALREAVAAYNPIIRVVHERVDLGSHLQDLQTFITQFLRTSTPKSGAAVTVEDYVKLLNDHKPLLHKFVHAVGKNCPEVWGDLRAWSNASIVRFRQQTTAAATGEGGVKKSVMDEALQGLVSGLDATARAKVLTAVDAHAGYLATLKKGSDARLDQLATQTTGGSSSSSSSKSSSKESTGSWGPGVYLARWQDILDDTLITPACAAQPATMRRGADVRHLATLGKTGVAGGNLGRADEAKHRTVPRAPDVKIVIGSLGEAFGALLQTLNMERRVFGKKETGRT</sequence>
<dbReference type="Pfam" id="PF12828">
    <property type="entry name" value="PXB"/>
    <property type="match status" value="1"/>
</dbReference>
<keyword evidence="5" id="KW-1185">Reference proteome</keyword>
<feature type="compositionally biased region" description="Low complexity" evidence="1">
    <location>
        <begin position="121"/>
        <end position="137"/>
    </location>
</feature>
<proteinExistence type="predicted"/>
<dbReference type="PANTHER" id="PTHR47185">
    <property type="entry name" value="PX DOMAIN-CONTAINING PROTEIN YPR097W"/>
    <property type="match status" value="1"/>
</dbReference>
<feature type="domain" description="PX" evidence="2">
    <location>
        <begin position="523"/>
        <end position="641"/>
    </location>
</feature>
<dbReference type="OrthoDB" id="2117459at2759"/>
<evidence type="ECO:0000259" key="2">
    <source>
        <dbReference type="Pfam" id="PF12825"/>
    </source>
</evidence>
<dbReference type="STRING" id="983644.G3JAJ9"/>
<dbReference type="HOGENOM" id="CLU_024451_0_0_1"/>
<dbReference type="InterPro" id="IPR024554">
    <property type="entry name" value="LEC1-like_C"/>
</dbReference>
<name>G3JAJ9_CORMM</name>
<feature type="compositionally biased region" description="Polar residues" evidence="1">
    <location>
        <begin position="156"/>
        <end position="165"/>
    </location>
</feature>
<dbReference type="AlphaFoldDB" id="G3JAJ9"/>
<dbReference type="RefSeq" id="XP_006667801.1">
    <property type="nucleotide sequence ID" value="XM_006667738.1"/>
</dbReference>
<feature type="domain" description="PX" evidence="2">
    <location>
        <begin position="323"/>
        <end position="512"/>
    </location>
</feature>
<dbReference type="EMBL" id="JH126400">
    <property type="protein sequence ID" value="EGX94315.1"/>
    <property type="molecule type" value="Genomic_DNA"/>
</dbReference>
<evidence type="ECO:0000313" key="4">
    <source>
        <dbReference type="EMBL" id="EGX94315.1"/>
    </source>
</evidence>
<evidence type="ECO:0000259" key="3">
    <source>
        <dbReference type="Pfam" id="PF12828"/>
    </source>
</evidence>
<dbReference type="InterPro" id="IPR047168">
    <property type="entry name" value="LEC1-like"/>
</dbReference>
<dbReference type="VEuPathDB" id="FungiDB:CCM_02586"/>
<dbReference type="InterPro" id="IPR024555">
    <property type="entry name" value="PX-associated"/>
</dbReference>
<dbReference type="GO" id="GO:0035091">
    <property type="term" value="F:phosphatidylinositol binding"/>
    <property type="evidence" value="ECO:0007669"/>
    <property type="project" value="TreeGrafter"/>
</dbReference>
<dbReference type="Proteomes" id="UP000001610">
    <property type="component" value="Unassembled WGS sequence"/>
</dbReference>
<feature type="region of interest" description="Disordered" evidence="1">
    <location>
        <begin position="708"/>
        <end position="731"/>
    </location>
</feature>
<gene>
    <name evidence="4" type="ORF">CCM_02586</name>
</gene>
<organism evidence="4 5">
    <name type="scientific">Cordyceps militaris (strain CM01)</name>
    <name type="common">Caterpillar fungus</name>
    <dbReference type="NCBI Taxonomy" id="983644"/>
    <lineage>
        <taxon>Eukaryota</taxon>
        <taxon>Fungi</taxon>
        <taxon>Dikarya</taxon>
        <taxon>Ascomycota</taxon>
        <taxon>Pezizomycotina</taxon>
        <taxon>Sordariomycetes</taxon>
        <taxon>Hypocreomycetidae</taxon>
        <taxon>Hypocreales</taxon>
        <taxon>Cordycipitaceae</taxon>
        <taxon>Cordyceps</taxon>
    </lineage>
</organism>
<accession>G3JAJ9</accession>
<protein>
    <submittedName>
        <fullName evidence="4">Conserved fungal protein</fullName>
    </submittedName>
</protein>
<dbReference type="GeneID" id="18164613"/>
<dbReference type="eggNOG" id="ENOG502R4GW">
    <property type="taxonomic scope" value="Eukaryota"/>
</dbReference>
<dbReference type="PANTHER" id="PTHR47185:SF2">
    <property type="entry name" value="FUNGAL PROTEIN"/>
    <property type="match status" value="1"/>
</dbReference>
<dbReference type="OMA" id="MINGMMR"/>
<feature type="region of interest" description="Disordered" evidence="1">
    <location>
        <begin position="117"/>
        <end position="140"/>
    </location>
</feature>
<feature type="compositionally biased region" description="Low complexity" evidence="1">
    <location>
        <begin position="711"/>
        <end position="731"/>
    </location>
</feature>
<dbReference type="KEGG" id="cmt:CCM_02586"/>
<dbReference type="Pfam" id="PF12825">
    <property type="entry name" value="DUF3818"/>
    <property type="match status" value="2"/>
</dbReference>
<evidence type="ECO:0000256" key="1">
    <source>
        <dbReference type="SAM" id="MobiDB-lite"/>
    </source>
</evidence>
<feature type="domain" description="PX-associated" evidence="3">
    <location>
        <begin position="74"/>
        <end position="271"/>
    </location>
</feature>
<dbReference type="InParanoid" id="G3JAJ9"/>
<reference evidence="4 5" key="1">
    <citation type="journal article" date="2011" name="Genome Biol.">
        <title>Genome sequence of the insect pathogenic fungus Cordyceps militaris, a valued traditional Chinese medicine.</title>
        <authorList>
            <person name="Zheng P."/>
            <person name="Xia Y."/>
            <person name="Xiao G."/>
            <person name="Xiong C."/>
            <person name="Hu X."/>
            <person name="Zhang S."/>
            <person name="Zheng H."/>
            <person name="Huang Y."/>
            <person name="Zhou Y."/>
            <person name="Wang S."/>
            <person name="Zhao G.P."/>
            <person name="Liu X."/>
            <person name="St Leger R.J."/>
            <person name="Wang C."/>
        </authorList>
    </citation>
    <scope>NUCLEOTIDE SEQUENCE [LARGE SCALE GENOMIC DNA]</scope>
    <source>
        <strain evidence="4 5">CM01</strain>
    </source>
</reference>